<feature type="compositionally biased region" description="Polar residues" evidence="1">
    <location>
        <begin position="1"/>
        <end position="12"/>
    </location>
</feature>
<proteinExistence type="predicted"/>
<evidence type="ECO:0000313" key="3">
    <source>
        <dbReference type="Proteomes" id="UP001292094"/>
    </source>
</evidence>
<feature type="non-terminal residue" evidence="2">
    <location>
        <position position="1"/>
    </location>
</feature>
<accession>A0AAE1TQC2</accession>
<protein>
    <submittedName>
        <fullName evidence="2">Uncharacterized protein</fullName>
    </submittedName>
</protein>
<name>A0AAE1TQC2_9EUCA</name>
<reference evidence="2" key="1">
    <citation type="submission" date="2023-11" db="EMBL/GenBank/DDBJ databases">
        <title>Genome assemblies of two species of porcelain crab, Petrolisthes cinctipes and Petrolisthes manimaculis (Anomura: Porcellanidae).</title>
        <authorList>
            <person name="Angst P."/>
        </authorList>
    </citation>
    <scope>NUCLEOTIDE SEQUENCE</scope>
    <source>
        <strain evidence="2">PB745_02</strain>
        <tissue evidence="2">Gill</tissue>
    </source>
</reference>
<keyword evidence="3" id="KW-1185">Reference proteome</keyword>
<feature type="region of interest" description="Disordered" evidence="1">
    <location>
        <begin position="1"/>
        <end position="29"/>
    </location>
</feature>
<dbReference type="Proteomes" id="UP001292094">
    <property type="component" value="Unassembled WGS sequence"/>
</dbReference>
<organism evidence="2 3">
    <name type="scientific">Petrolisthes manimaculis</name>
    <dbReference type="NCBI Taxonomy" id="1843537"/>
    <lineage>
        <taxon>Eukaryota</taxon>
        <taxon>Metazoa</taxon>
        <taxon>Ecdysozoa</taxon>
        <taxon>Arthropoda</taxon>
        <taxon>Crustacea</taxon>
        <taxon>Multicrustacea</taxon>
        <taxon>Malacostraca</taxon>
        <taxon>Eumalacostraca</taxon>
        <taxon>Eucarida</taxon>
        <taxon>Decapoda</taxon>
        <taxon>Pleocyemata</taxon>
        <taxon>Anomura</taxon>
        <taxon>Galatheoidea</taxon>
        <taxon>Porcellanidae</taxon>
        <taxon>Petrolisthes</taxon>
    </lineage>
</organism>
<comment type="caution">
    <text evidence="2">The sequence shown here is derived from an EMBL/GenBank/DDBJ whole genome shotgun (WGS) entry which is preliminary data.</text>
</comment>
<gene>
    <name evidence="2" type="ORF">Pmani_035558</name>
</gene>
<dbReference type="EMBL" id="JAWZYT010005093">
    <property type="protein sequence ID" value="KAK4291619.1"/>
    <property type="molecule type" value="Genomic_DNA"/>
</dbReference>
<evidence type="ECO:0000256" key="1">
    <source>
        <dbReference type="SAM" id="MobiDB-lite"/>
    </source>
</evidence>
<evidence type="ECO:0000313" key="2">
    <source>
        <dbReference type="EMBL" id="KAK4291619.1"/>
    </source>
</evidence>
<dbReference type="AlphaFoldDB" id="A0AAE1TQC2"/>
<sequence length="52" mass="5420">GGVRTQRASTTARPPGQLQPTREAVGNESEPVVVSFGITLQQIIDVVGYPAA</sequence>